<keyword evidence="2" id="KW-1185">Reference proteome</keyword>
<dbReference type="Gene3D" id="3.40.50.300">
    <property type="entry name" value="P-loop containing nucleotide triphosphate hydrolases"/>
    <property type="match status" value="1"/>
</dbReference>
<dbReference type="InterPro" id="IPR027417">
    <property type="entry name" value="P-loop_NTPase"/>
</dbReference>
<dbReference type="AlphaFoldDB" id="U1GRU9"/>
<dbReference type="EMBL" id="KE720872">
    <property type="protein sequence ID" value="ERF74706.1"/>
    <property type="molecule type" value="Genomic_DNA"/>
</dbReference>
<proteinExistence type="predicted"/>
<dbReference type="RefSeq" id="XP_007799807.1">
    <property type="nucleotide sequence ID" value="XM_007801616.1"/>
</dbReference>
<protein>
    <recommendedName>
        <fullName evidence="3">NB-ARC domain-containing protein</fullName>
    </recommendedName>
</protein>
<dbReference type="Proteomes" id="UP000019373">
    <property type="component" value="Unassembled WGS sequence"/>
</dbReference>
<evidence type="ECO:0000313" key="1">
    <source>
        <dbReference type="EMBL" id="ERF74706.1"/>
    </source>
</evidence>
<gene>
    <name evidence="1" type="ORF">EPUS_00836</name>
</gene>
<dbReference type="HOGENOM" id="CLU_2108995_0_0_1"/>
<dbReference type="SUPFAM" id="SSF52540">
    <property type="entry name" value="P-loop containing nucleoside triphosphate hydrolases"/>
    <property type="match status" value="1"/>
</dbReference>
<name>U1GRU9_ENDPU</name>
<accession>U1GRU9</accession>
<dbReference type="OrthoDB" id="5986190at2759"/>
<sequence>MATALTLENTPTASIWVTKLEGRSIPKSRPEPTTRGHYSHNALVPAPTFVKGPALHQKLRGQLHNPTPDEKRTQRIVVVHGAGGAGKSQLVSNYVQEYRSDYAAVFWLEAAMKVG</sequence>
<reference evidence="2" key="1">
    <citation type="journal article" date="2014" name="BMC Genomics">
        <title>Genome characteristics reveal the impact of lichenization on lichen-forming fungus Endocarpon pusillum Hedwig (Verrucariales, Ascomycota).</title>
        <authorList>
            <person name="Wang Y.-Y."/>
            <person name="Liu B."/>
            <person name="Zhang X.-Y."/>
            <person name="Zhou Q.-M."/>
            <person name="Zhang T."/>
            <person name="Li H."/>
            <person name="Yu Y.-F."/>
            <person name="Zhang X.-L."/>
            <person name="Hao X.-Y."/>
            <person name="Wang M."/>
            <person name="Wang L."/>
            <person name="Wei J.-C."/>
        </authorList>
    </citation>
    <scope>NUCLEOTIDE SEQUENCE [LARGE SCALE GENOMIC DNA]</scope>
    <source>
        <strain evidence="2">Z07020 / HMAS-L-300199</strain>
    </source>
</reference>
<organism evidence="1 2">
    <name type="scientific">Endocarpon pusillum (strain Z07020 / HMAS-L-300199)</name>
    <name type="common">Lichen-forming fungus</name>
    <dbReference type="NCBI Taxonomy" id="1263415"/>
    <lineage>
        <taxon>Eukaryota</taxon>
        <taxon>Fungi</taxon>
        <taxon>Dikarya</taxon>
        <taxon>Ascomycota</taxon>
        <taxon>Pezizomycotina</taxon>
        <taxon>Eurotiomycetes</taxon>
        <taxon>Chaetothyriomycetidae</taxon>
        <taxon>Verrucariales</taxon>
        <taxon>Verrucariaceae</taxon>
        <taxon>Endocarpon</taxon>
    </lineage>
</organism>
<evidence type="ECO:0000313" key="2">
    <source>
        <dbReference type="Proteomes" id="UP000019373"/>
    </source>
</evidence>
<evidence type="ECO:0008006" key="3">
    <source>
        <dbReference type="Google" id="ProtNLM"/>
    </source>
</evidence>
<dbReference type="GeneID" id="19235897"/>